<dbReference type="InterPro" id="IPR001279">
    <property type="entry name" value="Metallo-B-lactamas"/>
</dbReference>
<dbReference type="CDD" id="cd16282">
    <property type="entry name" value="metallo-hydrolase-like_MBL-fold"/>
    <property type="match status" value="1"/>
</dbReference>
<dbReference type="EMBL" id="LPJR01000001">
    <property type="protein sequence ID" value="KWF37723.1"/>
    <property type="molecule type" value="Genomic_DNA"/>
</dbReference>
<dbReference type="RefSeq" id="WP_060237069.1">
    <property type="nucleotide sequence ID" value="NZ_LPJR01000001.1"/>
</dbReference>
<dbReference type="Proteomes" id="UP000062912">
    <property type="component" value="Unassembled WGS sequence"/>
</dbReference>
<keyword evidence="2" id="KW-0378">Hydrolase</keyword>
<gene>
    <name evidence="2" type="ORF">WT56_03225</name>
</gene>
<evidence type="ECO:0000313" key="2">
    <source>
        <dbReference type="EMBL" id="KWF37723.1"/>
    </source>
</evidence>
<name>A0A132EMJ1_9BURK</name>
<dbReference type="AlphaFoldDB" id="A0A132EMJ1"/>
<accession>A0A132EMJ1</accession>
<dbReference type="SMART" id="SM00849">
    <property type="entry name" value="Lactamase_B"/>
    <property type="match status" value="1"/>
</dbReference>
<comment type="caution">
    <text evidence="2">The sequence shown here is derived from an EMBL/GenBank/DDBJ whole genome shotgun (WGS) entry which is preliminary data.</text>
</comment>
<reference evidence="2 3" key="1">
    <citation type="submission" date="2015-11" db="EMBL/GenBank/DDBJ databases">
        <title>Expanding the genomic diversity of Burkholderia species for the development of highly accurate diagnostics.</title>
        <authorList>
            <person name="Sahl J."/>
            <person name="Keim P."/>
            <person name="Wagner D."/>
        </authorList>
    </citation>
    <scope>NUCLEOTIDE SEQUENCE [LARGE SCALE GENOMIC DNA]</scope>
    <source>
        <strain evidence="2 3">MSMB368WGS</strain>
    </source>
</reference>
<organism evidence="2 3">
    <name type="scientific">Burkholderia pseudomultivorans</name>
    <dbReference type="NCBI Taxonomy" id="1207504"/>
    <lineage>
        <taxon>Bacteria</taxon>
        <taxon>Pseudomonadati</taxon>
        <taxon>Pseudomonadota</taxon>
        <taxon>Betaproteobacteria</taxon>
        <taxon>Burkholderiales</taxon>
        <taxon>Burkholderiaceae</taxon>
        <taxon>Burkholderia</taxon>
        <taxon>Burkholderia cepacia complex</taxon>
    </lineage>
</organism>
<evidence type="ECO:0000259" key="1">
    <source>
        <dbReference type="SMART" id="SM00849"/>
    </source>
</evidence>
<dbReference type="SUPFAM" id="SSF56281">
    <property type="entry name" value="Metallo-hydrolase/oxidoreductase"/>
    <property type="match status" value="1"/>
</dbReference>
<dbReference type="InterPro" id="IPR036866">
    <property type="entry name" value="RibonucZ/Hydroxyglut_hydro"/>
</dbReference>
<dbReference type="InterPro" id="IPR050855">
    <property type="entry name" value="NDM-1-like"/>
</dbReference>
<protein>
    <submittedName>
        <fullName evidence="2">MBL fold metallo-hydrolase</fullName>
    </submittedName>
</protein>
<evidence type="ECO:0000313" key="3">
    <source>
        <dbReference type="Proteomes" id="UP000062912"/>
    </source>
</evidence>
<dbReference type="GO" id="GO:0016787">
    <property type="term" value="F:hydrolase activity"/>
    <property type="evidence" value="ECO:0007669"/>
    <property type="project" value="UniProtKB-KW"/>
</dbReference>
<dbReference type="PANTHER" id="PTHR42951">
    <property type="entry name" value="METALLO-BETA-LACTAMASE DOMAIN-CONTAINING"/>
    <property type="match status" value="1"/>
</dbReference>
<feature type="domain" description="Metallo-beta-lactamase" evidence="1">
    <location>
        <begin position="34"/>
        <end position="220"/>
    </location>
</feature>
<sequence length="317" mass="35119">MSQVSFASAADTREQRARLVELADDVYGFVSDFDPNCGFIVGDDGVLVIDTRATPMLARELRDAIASVTGKPVKYVFLTHYHAVRVLGASMFPDATIVCSAGTHDWIRTRGEADFASEAGRFPRLFQGIEDIPGLTLPHVTFEDALTLWFGGREIRLRHFGAGHSFGDAVCWLPNERVLFSGDLVENRCGVYAGDGYLRAWSKTLAALRELDAQVLLPGRGAALRGAEDVREAIDGTQRFIDTVLECVGTAIERGASLKRCYFETLDAMKPVFGDWPVFQHVLPFDVSRAFEELHGTEHPTVWTAERDVELWNLLHG</sequence>
<dbReference type="OrthoDB" id="5290005at2"/>
<dbReference type="Gene3D" id="3.60.15.10">
    <property type="entry name" value="Ribonuclease Z/Hydroxyacylglutathione hydrolase-like"/>
    <property type="match status" value="1"/>
</dbReference>
<dbReference type="PANTHER" id="PTHR42951:SF20">
    <property type="entry name" value="BETA LACTAMASE"/>
    <property type="match status" value="1"/>
</dbReference>
<proteinExistence type="predicted"/>
<dbReference type="Pfam" id="PF00753">
    <property type="entry name" value="Lactamase_B"/>
    <property type="match status" value="1"/>
</dbReference>